<reference evidence="3" key="1">
    <citation type="submission" date="2024-10" db="EMBL/GenBank/DDBJ databases">
        <authorList>
            <person name="Ryan C."/>
        </authorList>
    </citation>
    <scope>NUCLEOTIDE SEQUENCE [LARGE SCALE GENOMIC DNA]</scope>
</reference>
<dbReference type="InterPro" id="IPR011676">
    <property type="entry name" value="DUF1618"/>
</dbReference>
<organism evidence="3 4">
    <name type="scientific">Urochloa decumbens</name>
    <dbReference type="NCBI Taxonomy" id="240449"/>
    <lineage>
        <taxon>Eukaryota</taxon>
        <taxon>Viridiplantae</taxon>
        <taxon>Streptophyta</taxon>
        <taxon>Embryophyta</taxon>
        <taxon>Tracheophyta</taxon>
        <taxon>Spermatophyta</taxon>
        <taxon>Magnoliopsida</taxon>
        <taxon>Liliopsida</taxon>
        <taxon>Poales</taxon>
        <taxon>Poaceae</taxon>
        <taxon>PACMAD clade</taxon>
        <taxon>Panicoideae</taxon>
        <taxon>Panicodae</taxon>
        <taxon>Paniceae</taxon>
        <taxon>Melinidinae</taxon>
        <taxon>Urochloa</taxon>
    </lineage>
</organism>
<accession>A0ABC8ZTQ0</accession>
<evidence type="ECO:0000259" key="2">
    <source>
        <dbReference type="Pfam" id="PF12274"/>
    </source>
</evidence>
<dbReference type="Pfam" id="PF07762">
    <property type="entry name" value="DUF1618"/>
    <property type="match status" value="1"/>
</dbReference>
<protein>
    <recommendedName>
        <fullName evidence="5">DUF1618 domain-containing protein</fullName>
    </recommendedName>
</protein>
<keyword evidence="4" id="KW-1185">Reference proteome</keyword>
<dbReference type="PANTHER" id="PTHR33086:SF59">
    <property type="entry name" value="EXPRESSED PROTEIN"/>
    <property type="match status" value="1"/>
</dbReference>
<dbReference type="Pfam" id="PF12274">
    <property type="entry name" value="DUF3615"/>
    <property type="match status" value="1"/>
</dbReference>
<dbReference type="PANTHER" id="PTHR33086">
    <property type="entry name" value="OS05G0468200 PROTEIN-RELATED"/>
    <property type="match status" value="1"/>
</dbReference>
<evidence type="ECO:0008006" key="5">
    <source>
        <dbReference type="Google" id="ProtNLM"/>
    </source>
</evidence>
<dbReference type="EMBL" id="OZ075129">
    <property type="protein sequence ID" value="CAL4966188.1"/>
    <property type="molecule type" value="Genomic_DNA"/>
</dbReference>
<name>A0ABC8ZTQ0_9POAL</name>
<dbReference type="Proteomes" id="UP001497457">
    <property type="component" value="Chromosome 19rd"/>
</dbReference>
<evidence type="ECO:0000313" key="4">
    <source>
        <dbReference type="Proteomes" id="UP001497457"/>
    </source>
</evidence>
<feature type="domain" description="DUF3615" evidence="2">
    <location>
        <begin position="398"/>
        <end position="503"/>
    </location>
</feature>
<sequence>MPPSPPPSDPEQRWVVLRRMACTDPGLPQGTCLTIGSRPPALTELFVSPLVDGGSGALVRNPFILAADPSGFLLLSGSDGESPARAPYFLCHAVSNTVRQLPDLPEYGGTGTAGLIVGDNDDYMVAELAVSHDSAILHCFSPQTGGVWIRKTLGAPWTRMQWRTDHVLSFHGKIWWVDLSQGLVSCDPRLPADISHSQHFVPFPDLRPSRIVLGPRVRRDPTTQRSVHLSDGKLRYVLITTGASVPKIKMWSLAHPERLYSEWTLDYEASFEDIWADNKYAKAGLPDTVPVVALVHPDDPFLVYFAQEERLFGFNLRMKTFTAIVPNDIGVDEASSGILLPWKLPPLLKVSPGPSPSTSAFDRLASSFCEAFDRELMDMEFHQFTRTAIAYLNKDIAKEENRLKVSDLLSICYFDDGVNGQSKQYAHINFNAHTGSKRVLVFAELAKTIEGRDPWTLNSCKKLNKNSNGGLHGKDIDMEQGQGTRKRKRSLYCFACMGELMHPKGGFVGGHSGAESYC</sequence>
<dbReference type="AlphaFoldDB" id="A0ABC8ZTQ0"/>
<dbReference type="InterPro" id="IPR022059">
    <property type="entry name" value="DUF3615"/>
</dbReference>
<proteinExistence type="predicted"/>
<feature type="domain" description="DUF1618" evidence="1">
    <location>
        <begin position="176"/>
        <end position="304"/>
    </location>
</feature>
<evidence type="ECO:0000259" key="1">
    <source>
        <dbReference type="Pfam" id="PF07762"/>
    </source>
</evidence>
<gene>
    <name evidence="3" type="ORF">URODEC1_LOCUS47646</name>
</gene>
<evidence type="ECO:0000313" key="3">
    <source>
        <dbReference type="EMBL" id="CAL4966188.1"/>
    </source>
</evidence>